<reference evidence="7 8" key="1">
    <citation type="journal article" date="2019" name="Int. J. Syst. Evol. Microbiol.">
        <title>The Global Catalogue of Microorganisms (GCM) 10K type strain sequencing project: providing services to taxonomists for standard genome sequencing and annotation.</title>
        <authorList>
            <consortium name="The Broad Institute Genomics Platform"/>
            <consortium name="The Broad Institute Genome Sequencing Center for Infectious Disease"/>
            <person name="Wu L."/>
            <person name="Ma J."/>
        </authorList>
    </citation>
    <scope>NUCLEOTIDE SEQUENCE [LARGE SCALE GENOMIC DNA]</scope>
    <source>
        <strain evidence="7 8">JCM 14718</strain>
    </source>
</reference>
<evidence type="ECO:0000256" key="1">
    <source>
        <dbReference type="ARBA" id="ARBA00004196"/>
    </source>
</evidence>
<dbReference type="PANTHER" id="PTHR35936">
    <property type="entry name" value="MEMBRANE-BOUND LYTIC MUREIN TRANSGLYCOSYLASE F"/>
    <property type="match status" value="1"/>
</dbReference>
<dbReference type="CDD" id="cd13530">
    <property type="entry name" value="PBP2_peptides_like"/>
    <property type="match status" value="1"/>
</dbReference>
<comment type="caution">
    <text evidence="7">The sequence shown here is derived from an EMBL/GenBank/DDBJ whole genome shotgun (WGS) entry which is preliminary data.</text>
</comment>
<comment type="similarity">
    <text evidence="2 4">Belongs to the bacterial solute-binding protein 3 family.</text>
</comment>
<dbReference type="Proteomes" id="UP001500618">
    <property type="component" value="Unassembled WGS sequence"/>
</dbReference>
<evidence type="ECO:0000313" key="7">
    <source>
        <dbReference type="EMBL" id="GAA1680679.1"/>
    </source>
</evidence>
<dbReference type="Pfam" id="PF00497">
    <property type="entry name" value="SBP_bac_3"/>
    <property type="match status" value="1"/>
</dbReference>
<proteinExistence type="inferred from homology"/>
<evidence type="ECO:0000256" key="2">
    <source>
        <dbReference type="ARBA" id="ARBA00010333"/>
    </source>
</evidence>
<dbReference type="Gene3D" id="3.40.190.10">
    <property type="entry name" value="Periplasmic binding protein-like II"/>
    <property type="match status" value="2"/>
</dbReference>
<accession>A0ABN2H222</accession>
<evidence type="ECO:0000313" key="8">
    <source>
        <dbReference type="Proteomes" id="UP001500618"/>
    </source>
</evidence>
<keyword evidence="3 5" id="KW-0732">Signal</keyword>
<dbReference type="SUPFAM" id="SSF53850">
    <property type="entry name" value="Periplasmic binding protein-like II"/>
    <property type="match status" value="1"/>
</dbReference>
<dbReference type="InterPro" id="IPR001638">
    <property type="entry name" value="Solute-binding_3/MltF_N"/>
</dbReference>
<evidence type="ECO:0000256" key="5">
    <source>
        <dbReference type="SAM" id="SignalP"/>
    </source>
</evidence>
<evidence type="ECO:0000256" key="3">
    <source>
        <dbReference type="ARBA" id="ARBA00022729"/>
    </source>
</evidence>
<name>A0ABN2H222_9ACTN</name>
<dbReference type="EMBL" id="BAAANY010000009">
    <property type="protein sequence ID" value="GAA1680679.1"/>
    <property type="molecule type" value="Genomic_DNA"/>
</dbReference>
<sequence length="274" mass="28956">MPMTPRPVVRLLALALAVLTVTACTKTSPGETLPNGVKLVSKGVLTACTHLPAPPFESKDSTGKFIGFDMDLVDLIAKKLNLRSTFIDTPFEGIRSGSDLRTGKCDLAATGITITPERRAALDFSVPYFDDAQGLLVKAGTPYQKIGDLHGKKVGAQSGTTGLDYAKAHTKAGGYTVVEYQDIATLQQALATGQIDGAVADLSVWTDFVKHTPGYRVASTFTTGEQYGIALAKGVNPRLLSVVNEVITGAKHDGAYAAIYQKWIGTQAPASAQN</sequence>
<organism evidence="7 8">
    <name type="scientific">Fodinicola feengrottensis</name>
    <dbReference type="NCBI Taxonomy" id="435914"/>
    <lineage>
        <taxon>Bacteria</taxon>
        <taxon>Bacillati</taxon>
        <taxon>Actinomycetota</taxon>
        <taxon>Actinomycetes</taxon>
        <taxon>Mycobacteriales</taxon>
        <taxon>Fodinicola</taxon>
    </lineage>
</organism>
<dbReference type="PROSITE" id="PS01039">
    <property type="entry name" value="SBP_BACTERIAL_3"/>
    <property type="match status" value="1"/>
</dbReference>
<keyword evidence="8" id="KW-1185">Reference proteome</keyword>
<protein>
    <submittedName>
        <fullName evidence="7">ABC transporter substrate-binding protein</fullName>
    </submittedName>
</protein>
<dbReference type="InterPro" id="IPR018313">
    <property type="entry name" value="SBP_3_CS"/>
</dbReference>
<feature type="chain" id="PRO_5045626158" evidence="5">
    <location>
        <begin position="24"/>
        <end position="274"/>
    </location>
</feature>
<dbReference type="SMART" id="SM00062">
    <property type="entry name" value="PBPb"/>
    <property type="match status" value="1"/>
</dbReference>
<dbReference type="PANTHER" id="PTHR35936:SF17">
    <property type="entry name" value="ARGININE-BINDING EXTRACELLULAR PROTEIN ARTP"/>
    <property type="match status" value="1"/>
</dbReference>
<feature type="domain" description="Solute-binding protein family 3/N-terminal" evidence="6">
    <location>
        <begin position="44"/>
        <end position="267"/>
    </location>
</feature>
<gene>
    <name evidence="7" type="ORF">GCM10009765_32340</name>
</gene>
<dbReference type="PROSITE" id="PS51257">
    <property type="entry name" value="PROKAR_LIPOPROTEIN"/>
    <property type="match status" value="1"/>
</dbReference>
<evidence type="ECO:0000256" key="4">
    <source>
        <dbReference type="RuleBase" id="RU003744"/>
    </source>
</evidence>
<feature type="signal peptide" evidence="5">
    <location>
        <begin position="1"/>
        <end position="23"/>
    </location>
</feature>
<dbReference type="RefSeq" id="WP_344311092.1">
    <property type="nucleotide sequence ID" value="NZ_BAAANY010000009.1"/>
</dbReference>
<comment type="subcellular location">
    <subcellularLocation>
        <location evidence="1">Cell envelope</location>
    </subcellularLocation>
</comment>
<evidence type="ECO:0000259" key="6">
    <source>
        <dbReference type="SMART" id="SM00062"/>
    </source>
</evidence>